<dbReference type="KEGG" id="aer:AERYTH_02130"/>
<proteinExistence type="predicted"/>
<name>A0A0U3SYI2_9ACTN</name>
<organism evidence="2 3">
    <name type="scientific">Aeromicrobium erythreum</name>
    <dbReference type="NCBI Taxonomy" id="2041"/>
    <lineage>
        <taxon>Bacteria</taxon>
        <taxon>Bacillati</taxon>
        <taxon>Actinomycetota</taxon>
        <taxon>Actinomycetes</taxon>
        <taxon>Propionibacteriales</taxon>
        <taxon>Nocardioidaceae</taxon>
        <taxon>Aeromicrobium</taxon>
    </lineage>
</organism>
<feature type="region of interest" description="Disordered" evidence="1">
    <location>
        <begin position="55"/>
        <end position="104"/>
    </location>
</feature>
<evidence type="ECO:0000256" key="1">
    <source>
        <dbReference type="SAM" id="MobiDB-lite"/>
    </source>
</evidence>
<protein>
    <submittedName>
        <fullName evidence="2">Uncharacterized protein</fullName>
    </submittedName>
</protein>
<reference evidence="2 3" key="1">
    <citation type="journal article" date="1991" name="Int. J. Syst. Bacteriol.">
        <title>Description of the erythromycin-producing bacterium Arthrobacter sp. strain NRRL B-3381 as Aeromicrobium erythreum gen. nov., sp. nov.</title>
        <authorList>
            <person name="Miller E.S."/>
            <person name="Woese C.R."/>
            <person name="Brenner S."/>
        </authorList>
    </citation>
    <scope>NUCLEOTIDE SEQUENCE [LARGE SCALE GENOMIC DNA]</scope>
    <source>
        <strain evidence="2 3">AR18</strain>
    </source>
</reference>
<sequence length="104" mass="10926">MLLLPVILVAPATCAARDAARSRSSAAPTWGSVMALADGVASRDAVDASAFGTGWRSRAASSSRPEQPVRHRPARRTRAAAASTDRAREARRVMRSSAPGSGRR</sequence>
<gene>
    <name evidence="2" type="ORF">AERYTH_02130</name>
</gene>
<accession>A0A0U3SYI2</accession>
<keyword evidence="3" id="KW-1185">Reference proteome</keyword>
<dbReference type="EMBL" id="CP011502">
    <property type="protein sequence ID" value="ALX03576.1"/>
    <property type="molecule type" value="Genomic_DNA"/>
</dbReference>
<evidence type="ECO:0000313" key="2">
    <source>
        <dbReference type="EMBL" id="ALX03576.1"/>
    </source>
</evidence>
<evidence type="ECO:0000313" key="3">
    <source>
        <dbReference type="Proteomes" id="UP000067689"/>
    </source>
</evidence>
<dbReference type="AlphaFoldDB" id="A0A0U3SYI2"/>
<dbReference type="STRING" id="2041.AERYTH_02130"/>
<dbReference type="Proteomes" id="UP000067689">
    <property type="component" value="Chromosome"/>
</dbReference>